<evidence type="ECO:0000313" key="4">
    <source>
        <dbReference type="Proteomes" id="UP000267535"/>
    </source>
</evidence>
<dbReference type="Gene3D" id="3.30.2350.10">
    <property type="entry name" value="Pseudouridine synthase"/>
    <property type="match status" value="1"/>
</dbReference>
<dbReference type="Proteomes" id="UP000267535">
    <property type="component" value="Unassembled WGS sequence"/>
</dbReference>
<reference evidence="3 4" key="1">
    <citation type="submission" date="2018-11" db="EMBL/GenBank/DDBJ databases">
        <title>The draft genome sequence of Amphritea balenae JAMM 1525T.</title>
        <authorList>
            <person name="Fang Z."/>
            <person name="Zhang Y."/>
            <person name="Han X."/>
        </authorList>
    </citation>
    <scope>NUCLEOTIDE SEQUENCE [LARGE SCALE GENOMIC DNA]</scope>
    <source>
        <strain evidence="3 4">JAMM 1525</strain>
    </source>
</reference>
<dbReference type="InterPro" id="IPR006145">
    <property type="entry name" value="PsdUridine_synth_RsuA/RluA"/>
</dbReference>
<gene>
    <name evidence="3" type="ORF">EHS89_06235</name>
</gene>
<dbReference type="InterPro" id="IPR020103">
    <property type="entry name" value="PsdUridine_synth_cat_dom_sf"/>
</dbReference>
<comment type="caution">
    <text evidence="3">The sequence shown here is derived from an EMBL/GenBank/DDBJ whole genome shotgun (WGS) entry which is preliminary data.</text>
</comment>
<dbReference type="InterPro" id="IPR006224">
    <property type="entry name" value="PsdUridine_synth_RluA-like_CS"/>
</dbReference>
<dbReference type="OrthoDB" id="9807829at2"/>
<dbReference type="CDD" id="cd02869">
    <property type="entry name" value="PseudoU_synth_RluA_like"/>
    <property type="match status" value="1"/>
</dbReference>
<dbReference type="GO" id="GO:0000455">
    <property type="term" value="P:enzyme-directed rRNA pseudouridine synthesis"/>
    <property type="evidence" value="ECO:0007669"/>
    <property type="project" value="TreeGrafter"/>
</dbReference>
<evidence type="ECO:0000313" key="3">
    <source>
        <dbReference type="EMBL" id="RRD00679.1"/>
    </source>
</evidence>
<dbReference type="GO" id="GO:0140098">
    <property type="term" value="F:catalytic activity, acting on RNA"/>
    <property type="evidence" value="ECO:0007669"/>
    <property type="project" value="UniProtKB-ARBA"/>
</dbReference>
<evidence type="ECO:0000259" key="2">
    <source>
        <dbReference type="Pfam" id="PF00849"/>
    </source>
</evidence>
<dbReference type="PROSITE" id="PS01129">
    <property type="entry name" value="PSI_RLU"/>
    <property type="match status" value="1"/>
</dbReference>
<name>A0A3P1STZ5_9GAMM</name>
<accession>A0A3P1STZ5</accession>
<protein>
    <submittedName>
        <fullName evidence="3">RluA family pseudouridine synthase</fullName>
    </submittedName>
</protein>
<dbReference type="InterPro" id="IPR050188">
    <property type="entry name" value="RluA_PseudoU_synthase"/>
</dbReference>
<dbReference type="GO" id="GO:0009982">
    <property type="term" value="F:pseudouridine synthase activity"/>
    <property type="evidence" value="ECO:0007669"/>
    <property type="project" value="InterPro"/>
</dbReference>
<feature type="domain" description="Pseudouridine synthase RsuA/RluA-like" evidence="2">
    <location>
        <begin position="89"/>
        <end position="245"/>
    </location>
</feature>
<dbReference type="Pfam" id="PF00849">
    <property type="entry name" value="PseudoU_synth_2"/>
    <property type="match status" value="1"/>
</dbReference>
<sequence>MKQQGFSLRFSVRAGEGSVIGDFLSAQLVEAHVQQLPLLFDAGCICIDGEIVGPEALAVQGSVVGLRLPEHWEESVDTRWRLLWQNAELLAVYKPHLLPVSRTTRNLYNTLISLVRRETAFSDARLLHRLDTETAGVVLLAKNKQADQKWKPRLDQLMKKKIYHAWVSGTAAWQDKVYECELSEKTGSLIRSQMYVVSANEPDLYPKPRYCKTAFSVLKLEPGRSLIRCELFTGRKHQIRAQLASLGLPVIGDKLYSHDGYYYLKRIEQGLNTDDYVHLGAEHHLLEAVRCVISPEGKEIVISSD</sequence>
<evidence type="ECO:0000256" key="1">
    <source>
        <dbReference type="ARBA" id="ARBA00010876"/>
    </source>
</evidence>
<dbReference type="AlphaFoldDB" id="A0A3P1STZ5"/>
<dbReference type="GO" id="GO:0003723">
    <property type="term" value="F:RNA binding"/>
    <property type="evidence" value="ECO:0007669"/>
    <property type="project" value="InterPro"/>
</dbReference>
<dbReference type="PANTHER" id="PTHR21600">
    <property type="entry name" value="MITOCHONDRIAL RNA PSEUDOURIDINE SYNTHASE"/>
    <property type="match status" value="1"/>
</dbReference>
<organism evidence="3 4">
    <name type="scientific">Amphritea balenae</name>
    <dbReference type="NCBI Taxonomy" id="452629"/>
    <lineage>
        <taxon>Bacteria</taxon>
        <taxon>Pseudomonadati</taxon>
        <taxon>Pseudomonadota</taxon>
        <taxon>Gammaproteobacteria</taxon>
        <taxon>Oceanospirillales</taxon>
        <taxon>Oceanospirillaceae</taxon>
        <taxon>Amphritea</taxon>
    </lineage>
</organism>
<dbReference type="RefSeq" id="WP_124925261.1">
    <property type="nucleotide sequence ID" value="NZ_BMOH01000003.1"/>
</dbReference>
<dbReference type="EMBL" id="RQXV01000002">
    <property type="protein sequence ID" value="RRD00679.1"/>
    <property type="molecule type" value="Genomic_DNA"/>
</dbReference>
<dbReference type="SUPFAM" id="SSF55120">
    <property type="entry name" value="Pseudouridine synthase"/>
    <property type="match status" value="1"/>
</dbReference>
<proteinExistence type="inferred from homology"/>
<comment type="similarity">
    <text evidence="1">Belongs to the pseudouridine synthase RluA family.</text>
</comment>
<dbReference type="PANTHER" id="PTHR21600:SF87">
    <property type="entry name" value="RNA PSEUDOURIDYLATE SYNTHASE DOMAIN-CONTAINING PROTEIN 1"/>
    <property type="match status" value="1"/>
</dbReference>
<keyword evidence="4" id="KW-1185">Reference proteome</keyword>